<gene>
    <name evidence="3" type="ORF">IB286_04730</name>
</gene>
<sequence length="166" mass="19335">MNHRLLKLFLLCLLPLAGNMALADKWRTDPITPLDRGYMESTQRELNELVQIKLGRSFGHGRDQDLQLIQEVLDRKLVRSDDMRLLQGMGIMLGDYLRKENGLKWVIYSDKIGRSRALEVPTKDQFLFPVTQISNRVRVDADVDVKAIYQRLEEDVARIKKMIIIR</sequence>
<organism evidence="3 4">
    <name type="scientific">Spongiibacter pelagi</name>
    <dbReference type="NCBI Taxonomy" id="2760804"/>
    <lineage>
        <taxon>Bacteria</taxon>
        <taxon>Pseudomonadati</taxon>
        <taxon>Pseudomonadota</taxon>
        <taxon>Gammaproteobacteria</taxon>
        <taxon>Cellvibrionales</taxon>
        <taxon>Spongiibacteraceae</taxon>
        <taxon>Spongiibacter</taxon>
    </lineage>
</organism>
<evidence type="ECO:0000313" key="4">
    <source>
        <dbReference type="Proteomes" id="UP000610558"/>
    </source>
</evidence>
<proteinExistence type="predicted"/>
<comment type="caution">
    <text evidence="3">The sequence shown here is derived from an EMBL/GenBank/DDBJ whole genome shotgun (WGS) entry which is preliminary data.</text>
</comment>
<feature type="signal peptide" evidence="1">
    <location>
        <begin position="1"/>
        <end position="23"/>
    </location>
</feature>
<dbReference type="AlphaFoldDB" id="A0A927C1Y3"/>
<dbReference type="EMBL" id="JACXLD010000002">
    <property type="protein sequence ID" value="MBD2858306.1"/>
    <property type="molecule type" value="Genomic_DNA"/>
</dbReference>
<evidence type="ECO:0000256" key="1">
    <source>
        <dbReference type="SAM" id="SignalP"/>
    </source>
</evidence>
<protein>
    <submittedName>
        <fullName evidence="3">DUF3806 domain-containing protein</fullName>
    </submittedName>
</protein>
<dbReference type="RefSeq" id="WP_190763019.1">
    <property type="nucleotide sequence ID" value="NZ_JACXLD010000002.1"/>
</dbReference>
<dbReference type="Gene3D" id="1.20.120.1090">
    <property type="match status" value="1"/>
</dbReference>
<accession>A0A927C1Y3</accession>
<name>A0A927C1Y3_9GAMM</name>
<keyword evidence="1" id="KW-0732">Signal</keyword>
<reference evidence="3" key="1">
    <citation type="submission" date="2020-09" db="EMBL/GenBank/DDBJ databases">
        <authorList>
            <person name="Yoon J.-W."/>
        </authorList>
    </citation>
    <scope>NUCLEOTIDE SEQUENCE</scope>
    <source>
        <strain evidence="3">KMU-158</strain>
    </source>
</reference>
<feature type="domain" description="DUF3806" evidence="2">
    <location>
        <begin position="65"/>
        <end position="149"/>
    </location>
</feature>
<dbReference type="InterPro" id="IPR024266">
    <property type="entry name" value="DUF3806"/>
</dbReference>
<evidence type="ECO:0000259" key="2">
    <source>
        <dbReference type="Pfam" id="PF12713"/>
    </source>
</evidence>
<feature type="chain" id="PRO_5037090319" evidence="1">
    <location>
        <begin position="24"/>
        <end position="166"/>
    </location>
</feature>
<evidence type="ECO:0000313" key="3">
    <source>
        <dbReference type="EMBL" id="MBD2858306.1"/>
    </source>
</evidence>
<keyword evidence="4" id="KW-1185">Reference proteome</keyword>
<dbReference type="Proteomes" id="UP000610558">
    <property type="component" value="Unassembled WGS sequence"/>
</dbReference>
<dbReference type="Pfam" id="PF12713">
    <property type="entry name" value="DUF3806"/>
    <property type="match status" value="1"/>
</dbReference>